<proteinExistence type="predicted"/>
<dbReference type="Pfam" id="PF17747">
    <property type="entry name" value="VID27_PH"/>
    <property type="match status" value="1"/>
</dbReference>
<evidence type="ECO:0000259" key="1">
    <source>
        <dbReference type="Pfam" id="PF08553"/>
    </source>
</evidence>
<protein>
    <recommendedName>
        <fullName evidence="4">Vacuolar import/degradation Vid27 C-terminal domain-containing protein</fullName>
    </recommendedName>
</protein>
<dbReference type="OrthoDB" id="10251113at2759"/>
<evidence type="ECO:0000259" key="2">
    <source>
        <dbReference type="Pfam" id="PF17747"/>
    </source>
</evidence>
<dbReference type="GO" id="GO:0005737">
    <property type="term" value="C:cytoplasm"/>
    <property type="evidence" value="ECO:0007669"/>
    <property type="project" value="TreeGrafter"/>
</dbReference>
<dbReference type="AlphaFoldDB" id="A0A077WEW5"/>
<feature type="domain" description="Vid27 PH-like" evidence="2">
    <location>
        <begin position="234"/>
        <end position="338"/>
    </location>
</feature>
<feature type="domain" description="Vacuolar import/degradation Vid27 C-terminal" evidence="1">
    <location>
        <begin position="406"/>
        <end position="743"/>
    </location>
</feature>
<organism evidence="3">
    <name type="scientific">Lichtheimia ramosa</name>
    <dbReference type="NCBI Taxonomy" id="688394"/>
    <lineage>
        <taxon>Eukaryota</taxon>
        <taxon>Fungi</taxon>
        <taxon>Fungi incertae sedis</taxon>
        <taxon>Mucoromycota</taxon>
        <taxon>Mucoromycotina</taxon>
        <taxon>Mucoromycetes</taxon>
        <taxon>Mucorales</taxon>
        <taxon>Lichtheimiaceae</taxon>
        <taxon>Lichtheimia</taxon>
    </lineage>
</organism>
<evidence type="ECO:0000313" key="3">
    <source>
        <dbReference type="EMBL" id="CDS05167.1"/>
    </source>
</evidence>
<evidence type="ECO:0008006" key="4">
    <source>
        <dbReference type="Google" id="ProtNLM"/>
    </source>
</evidence>
<gene>
    <name evidence="3" type="ORF">LRAMOSA07696</name>
</gene>
<dbReference type="InterPro" id="IPR013863">
    <property type="entry name" value="VID27_C"/>
</dbReference>
<sequence length="764" mass="86858">MNATEAYISSPIYSRFQDATLALVDTKTPFSYELIVTHTPSSSTAQANYDKEQRFSLLPELQLAMHEGYFYQEDVPPSLTWVDAVSLLPRPPSFNLNHEYMTDNYVIHRNLVRHLNSSADRALSKMNYRALSRCYASAYTSIFIKRVTSLCHQKTLVNSICRKYYSLSYLVKYADSIYSVMTPPLGSRRLTKNTIADHKVPRNRLQTKRQEQPPEIHFIPPSGNEPPAKPVDYLASIQADLFLFENDNERYVSLELGVDVDVVNYDPFHYWILIQGDAIPPISHPIEPRTNPNFNKEDKVVTWNYYENDLCYSLLLKIVEEEDWDEFAGAFGQCIFETFSQVPFSKSCKGNQDFVINAHENNVPFDWRDSDDDDCSSEGEVDDDELDHVDEELSQDLQQFFSNEAKNSSMVLSYKDSSCFIFRGNDIGIFSQQYDHQQIKLSHTSKMILKDGRHLRQAIPYLDESSILLVDSDNQVSQLDLEREQIVNEWNLANAILDDTVISLAPSSKYAQATNEPTLIGISPNAVFRLDPRLDGSHKVVEDECKKHIAKTQFSVVATSKQGYIAVGSRKGDIRLFDQLGGMAKTTLPPLGAPILALDISSESRYVLATCSQYLMLFDVSNQHGQLGFNKAFDSHEKPIPRLLKLRPEHIVYMDHTISFTKATFDVGDKGEKYIIVSTGPYVVMWKLSDVCKGRTHDYTMQKFDKPVVAAGFHYQKRNKIIVTLEDDVLLTSRTKQESPSTRLFLLPGQATRSSPKQTAKSSS</sequence>
<dbReference type="InterPro" id="IPR040458">
    <property type="entry name" value="Vid27"/>
</dbReference>
<name>A0A077WEW5_9FUNG</name>
<dbReference type="PANTHER" id="PTHR31913">
    <property type="entry name" value="VACUOLAR IMPORT AND DEGRADATION PROTEIN 27"/>
    <property type="match status" value="1"/>
</dbReference>
<dbReference type="Gene3D" id="2.130.10.10">
    <property type="entry name" value="YVTN repeat-like/Quinoprotein amine dehydrogenase"/>
    <property type="match status" value="1"/>
</dbReference>
<dbReference type="PANTHER" id="PTHR31913:SF0">
    <property type="entry name" value="VACUOLAR IMPORT AND DEGRADATION PROTEIN 27"/>
    <property type="match status" value="1"/>
</dbReference>
<dbReference type="Pfam" id="PF08553">
    <property type="entry name" value="VID27"/>
    <property type="match status" value="1"/>
</dbReference>
<dbReference type="InterPro" id="IPR036322">
    <property type="entry name" value="WD40_repeat_dom_sf"/>
</dbReference>
<reference evidence="3" key="1">
    <citation type="journal article" date="2014" name="Genome Announc.">
        <title>De novo whole-genome sequence and genome annotation of Lichtheimia ramosa.</title>
        <authorList>
            <person name="Linde J."/>
            <person name="Schwartze V."/>
            <person name="Binder U."/>
            <person name="Lass-Florl C."/>
            <person name="Voigt K."/>
            <person name="Horn F."/>
        </authorList>
    </citation>
    <scope>NUCLEOTIDE SEQUENCE</scope>
    <source>
        <strain evidence="3">JMRC FSU:6197</strain>
    </source>
</reference>
<dbReference type="GO" id="GO:0005634">
    <property type="term" value="C:nucleus"/>
    <property type="evidence" value="ECO:0007669"/>
    <property type="project" value="TreeGrafter"/>
</dbReference>
<dbReference type="InterPro" id="IPR015943">
    <property type="entry name" value="WD40/YVTN_repeat-like_dom_sf"/>
</dbReference>
<accession>A0A077WEW5</accession>
<dbReference type="InterPro" id="IPR040768">
    <property type="entry name" value="Vid27_PH"/>
</dbReference>
<dbReference type="SUPFAM" id="SSF50978">
    <property type="entry name" value="WD40 repeat-like"/>
    <property type="match status" value="1"/>
</dbReference>
<dbReference type="EMBL" id="LK023316">
    <property type="protein sequence ID" value="CDS05167.1"/>
    <property type="molecule type" value="Genomic_DNA"/>
</dbReference>